<dbReference type="RefSeq" id="WP_013739292.1">
    <property type="nucleotide sequence ID" value="NC_015436.1"/>
</dbReference>
<name>F4GKY3_PARC1</name>
<dbReference type="EMBL" id="CP002659">
    <property type="protein sequence ID" value="AEC01896.1"/>
    <property type="molecule type" value="Genomic_DNA"/>
</dbReference>
<dbReference type="KEGG" id="scc:Spico_0670"/>
<dbReference type="GO" id="GO:0004553">
    <property type="term" value="F:hydrolase activity, hydrolyzing O-glycosyl compounds"/>
    <property type="evidence" value="ECO:0007669"/>
    <property type="project" value="TreeGrafter"/>
</dbReference>
<dbReference type="GO" id="GO:0005975">
    <property type="term" value="P:carbohydrate metabolic process"/>
    <property type="evidence" value="ECO:0007669"/>
    <property type="project" value="InterPro"/>
</dbReference>
<dbReference type="PANTHER" id="PTHR11051">
    <property type="entry name" value="GLYCOSYL HYDROLASE-RELATED"/>
    <property type="match status" value="1"/>
</dbReference>
<dbReference type="AlphaFoldDB" id="F4GKY3"/>
<dbReference type="HOGENOM" id="CLU_024197_0_0_12"/>
<dbReference type="Proteomes" id="UP000007939">
    <property type="component" value="Chromosome"/>
</dbReference>
<keyword evidence="2" id="KW-1185">Reference proteome</keyword>
<evidence type="ECO:0008006" key="3">
    <source>
        <dbReference type="Google" id="ProtNLM"/>
    </source>
</evidence>
<evidence type="ECO:0000313" key="1">
    <source>
        <dbReference type="EMBL" id="AEC01896.1"/>
    </source>
</evidence>
<evidence type="ECO:0000313" key="2">
    <source>
        <dbReference type="Proteomes" id="UP000007939"/>
    </source>
</evidence>
<dbReference type="Gene3D" id="1.50.10.10">
    <property type="match status" value="1"/>
</dbReference>
<accession>F4GKY3</accession>
<reference evidence="2" key="1">
    <citation type="submission" date="2011-04" db="EMBL/GenBank/DDBJ databases">
        <title>The complete genome of Spirochaeta coccoides DSM 17374.</title>
        <authorList>
            <person name="Lucas S."/>
            <person name="Copeland A."/>
            <person name="Lapidus A."/>
            <person name="Bruce D."/>
            <person name="Goodwin L."/>
            <person name="Pitluck S."/>
            <person name="Peters L."/>
            <person name="Kyrpides N."/>
            <person name="Mavromatis K."/>
            <person name="Pagani I."/>
            <person name="Ivanova N."/>
            <person name="Ovchinnikova G."/>
            <person name="Lu M."/>
            <person name="Detter J.C."/>
            <person name="Tapia R."/>
            <person name="Han C."/>
            <person name="Land M."/>
            <person name="Hauser L."/>
            <person name="Markowitz V."/>
            <person name="Cheng J.-F."/>
            <person name="Hugenholtz P."/>
            <person name="Woyke T."/>
            <person name="Wu D."/>
            <person name="Spring S."/>
            <person name="Schroeder M."/>
            <person name="Brambilla E."/>
            <person name="Klenk H.-P."/>
            <person name="Eisen J.A."/>
        </authorList>
    </citation>
    <scope>NUCLEOTIDE SEQUENCE [LARGE SCALE GENOMIC DNA]</scope>
    <source>
        <strain evidence="2">ATCC BAA-1237 / DSM 17374 / SPN1</strain>
    </source>
</reference>
<protein>
    <recommendedName>
        <fullName evidence="3">Glycoside hydrolase family 65</fullName>
    </recommendedName>
</protein>
<gene>
    <name evidence="1" type="ordered locus">Spico_0670</name>
</gene>
<dbReference type="STRING" id="760011.Spico_0670"/>
<dbReference type="PANTHER" id="PTHR11051:SF8">
    <property type="entry name" value="PROTEIN-GLUCOSYLGALACTOSYLHYDROXYLYSINE GLUCOSIDASE"/>
    <property type="match status" value="1"/>
</dbReference>
<proteinExistence type="predicted"/>
<dbReference type="OrthoDB" id="127395at2"/>
<organism evidence="1 2">
    <name type="scientific">Parasphaerochaeta coccoides (strain ATCC BAA-1237 / DSM 17374 / SPN1)</name>
    <name type="common">Sphaerochaeta coccoides</name>
    <dbReference type="NCBI Taxonomy" id="760011"/>
    <lineage>
        <taxon>Bacteria</taxon>
        <taxon>Pseudomonadati</taxon>
        <taxon>Spirochaetota</taxon>
        <taxon>Spirochaetia</taxon>
        <taxon>Spirochaetales</taxon>
        <taxon>Sphaerochaetaceae</taxon>
        <taxon>Parasphaerochaeta</taxon>
    </lineage>
</organism>
<sequence>MSKDSSGIDASKTVARNNPVLREIKTVSPLSIGNGQLAFTADPTGLQTFYTMYGEAYVPLCTMSQWGWHTTPAQGNGTGKYSLSDLEMTQYDFGGRTVQYPVEKKPGNEEVYGWLRENPHKCNLIRIGFRLDGKDILPDSISAIHQELYMYDGFLESQFSLEGVPCQVKSACAPHMDMLAFSIETPLLASRRLSVVFSFPYGSPDISGSDWSCPERHISTFSRRQDRQWSILRAMDNLTFHLNVQACTPARMERTGSHEFTLSATAGYSLEFTADFIHESQDNFKENKQEEDKNDILSSGTTSTVFTCAKHWWNSFWEEGGIIDLSGSIDIRAGELERRTILSLYLLAINCTGGMPPQETGLFCNSWYGKFHLEMHLWHGAFFPLWNHANLLMRSLGWYKRILPQARENARNNGYAGARWPKMVAYEGTDSPSPIAPLLVWQQPHVIYLLELLRRSGMKPSFMAEYWDVMSETATFMADYAMLSRQDGLYHLLPPLIPVQETHSPMAVTDPAFEIEYWHFALGIACAWARELGVKVPPKWAEVWQRIAPVPKHGGLYIAHADCPDTFTKFTTDHPSMLGACGVIPSERINPAIMFATLEKTMECWDYLSLWGWDFAMMAMTATRLGKPDTALDLLLCDTPKNSYEANGHNFQKSRNDLPAYLPGNGGLLFALALMSAGWDGCADIAPGFPKNGKWKVLTRNILPLP</sequence>
<dbReference type="InterPro" id="IPR012341">
    <property type="entry name" value="6hp_glycosidase-like_sf"/>
</dbReference>
<dbReference type="InterPro" id="IPR008928">
    <property type="entry name" value="6-hairpin_glycosidase_sf"/>
</dbReference>
<dbReference type="eggNOG" id="COG1554">
    <property type="taxonomic scope" value="Bacteria"/>
</dbReference>
<reference evidence="1 2" key="2">
    <citation type="journal article" date="2012" name="Stand. Genomic Sci.">
        <title>Complete genome sequence of the termite hindgut bacterium Spirochaeta coccoides type strain (SPN1(T)), reclassification in the genus Sphaerochaeta as Sphaerochaeta coccoides comb. nov. and emendations of the family Spirochaetaceae and the genus Sphaerochaeta.</title>
        <authorList>
            <person name="Abt B."/>
            <person name="Han C."/>
            <person name="Scheuner C."/>
            <person name="Lu M."/>
            <person name="Lapidus A."/>
            <person name="Nolan M."/>
            <person name="Lucas S."/>
            <person name="Hammon N."/>
            <person name="Deshpande S."/>
            <person name="Cheng J.F."/>
            <person name="Tapia R."/>
            <person name="Goodwin L.A."/>
            <person name="Pitluck S."/>
            <person name="Liolios K."/>
            <person name="Pagani I."/>
            <person name="Ivanova N."/>
            <person name="Mavromatis K."/>
            <person name="Mikhailova N."/>
            <person name="Huntemann M."/>
            <person name="Pati A."/>
            <person name="Chen A."/>
            <person name="Palaniappan K."/>
            <person name="Land M."/>
            <person name="Hauser L."/>
            <person name="Brambilla E.M."/>
            <person name="Rohde M."/>
            <person name="Spring S."/>
            <person name="Gronow S."/>
            <person name="Goker M."/>
            <person name="Woyke T."/>
            <person name="Bristow J."/>
            <person name="Eisen J.A."/>
            <person name="Markowitz V."/>
            <person name="Hugenholtz P."/>
            <person name="Kyrpides N.C."/>
            <person name="Klenk H.P."/>
            <person name="Detter J.C."/>
        </authorList>
    </citation>
    <scope>NUCLEOTIDE SEQUENCE [LARGE SCALE GENOMIC DNA]</scope>
    <source>
        <strain evidence="2">ATCC BAA-1237 / DSM 17374 / SPN1</strain>
    </source>
</reference>
<dbReference type="SUPFAM" id="SSF48208">
    <property type="entry name" value="Six-hairpin glycosidases"/>
    <property type="match status" value="1"/>
</dbReference>